<sequence length="452" mass="48460">MSVPGPSGAAPSLDALDALLGTHRDRVQRTARALLELEDHAGRRVLDDVELAPGSRSEWARARERLTLLWTHFDLLRRTVESADAVRARRARPSPAELAELAALLTGPSVELSRVELPLERRGLLGPRERVVRVSVGDLLADMNAAFIDVGTAVARAAAVWTRVAARLDPVQTELDELRIRAGAVGGAEPGSELDRELRELAAALTGLRMRAVSDPLGSARTDGDRAGHDRAGPAAGAVGSTGARAPSAAEEPADMALPLDLDAHLAPLLAALHRIGDRVETIARMRDSAPQVLAELHAAIEDVTLAEAEADRVRAEVLAKVADPALPPRAAAAPELRATLTRLERLWRTGRSAAAAESAAWLRVRSAEAAAEAADALHRAGELLLRRRELRGRLDAFQAKAGRLGLLEDPELLDLHRQAHELLWRAPCDLAAATRAVTRYQRGLAGKEGRR</sequence>
<dbReference type="AlphaFoldDB" id="A0A221W238"/>
<dbReference type="EMBL" id="CP022521">
    <property type="protein sequence ID" value="ASO19842.1"/>
    <property type="molecule type" value="Genomic_DNA"/>
</dbReference>
<feature type="region of interest" description="Disordered" evidence="1">
    <location>
        <begin position="215"/>
        <end position="252"/>
    </location>
</feature>
<evidence type="ECO:0000256" key="1">
    <source>
        <dbReference type="SAM" id="MobiDB-lite"/>
    </source>
</evidence>
<name>A0A221W238_9PSEU</name>
<accession>A0A221W238</accession>
<feature type="compositionally biased region" description="Basic and acidic residues" evidence="1">
    <location>
        <begin position="222"/>
        <end position="232"/>
    </location>
</feature>
<keyword evidence="3" id="KW-1185">Reference proteome</keyword>
<protein>
    <submittedName>
        <fullName evidence="2">Uncharacterized protein</fullName>
    </submittedName>
</protein>
<gene>
    <name evidence="2" type="ORF">AHOG_10995</name>
</gene>
<dbReference type="Proteomes" id="UP000204221">
    <property type="component" value="Chromosome"/>
</dbReference>
<evidence type="ECO:0000313" key="3">
    <source>
        <dbReference type="Proteomes" id="UP000204221"/>
    </source>
</evidence>
<dbReference type="OrthoDB" id="3375894at2"/>
<dbReference type="RefSeq" id="WP_093941281.1">
    <property type="nucleotide sequence ID" value="NZ_CP022521.1"/>
</dbReference>
<reference evidence="2 3" key="1">
    <citation type="submission" date="2017-07" db="EMBL/GenBank/DDBJ databases">
        <title>Complete genome sequence of Actinoalloteichus hoggarensis DSM 45943, type strain of Actinoalloteichus hoggarensis.</title>
        <authorList>
            <person name="Ruckert C."/>
            <person name="Nouioui I."/>
            <person name="Willmese J."/>
            <person name="van Wezel G."/>
            <person name="Klenk H.-P."/>
            <person name="Kalinowski J."/>
            <person name="Zotchev S.B."/>
        </authorList>
    </citation>
    <scope>NUCLEOTIDE SEQUENCE [LARGE SCALE GENOMIC DNA]</scope>
    <source>
        <strain evidence="2 3">DSM 45943</strain>
    </source>
</reference>
<evidence type="ECO:0000313" key="2">
    <source>
        <dbReference type="EMBL" id="ASO19842.1"/>
    </source>
</evidence>
<organism evidence="2 3">
    <name type="scientific">Actinoalloteichus hoggarensis</name>
    <dbReference type="NCBI Taxonomy" id="1470176"/>
    <lineage>
        <taxon>Bacteria</taxon>
        <taxon>Bacillati</taxon>
        <taxon>Actinomycetota</taxon>
        <taxon>Actinomycetes</taxon>
        <taxon>Pseudonocardiales</taxon>
        <taxon>Pseudonocardiaceae</taxon>
        <taxon>Actinoalloteichus</taxon>
    </lineage>
</organism>
<dbReference type="KEGG" id="ahg:AHOG_10995"/>
<proteinExistence type="predicted"/>